<accession>A0A0F8WH59</accession>
<dbReference type="AlphaFoldDB" id="A0A0F8WH59"/>
<reference evidence="2" key="1">
    <citation type="journal article" date="2015" name="Nature">
        <title>Complex archaea that bridge the gap between prokaryotes and eukaryotes.</title>
        <authorList>
            <person name="Spang A."/>
            <person name="Saw J.H."/>
            <person name="Jorgensen S.L."/>
            <person name="Zaremba-Niedzwiedzka K."/>
            <person name="Martijn J."/>
            <person name="Lind A.E."/>
            <person name="van Eijk R."/>
            <person name="Schleper C."/>
            <person name="Guy L."/>
            <person name="Ettema T.J."/>
        </authorList>
    </citation>
    <scope>NUCLEOTIDE SEQUENCE</scope>
</reference>
<gene>
    <name evidence="2" type="ORF">LCGC14_3069640</name>
</gene>
<proteinExistence type="predicted"/>
<organism evidence="2">
    <name type="scientific">marine sediment metagenome</name>
    <dbReference type="NCBI Taxonomy" id="412755"/>
    <lineage>
        <taxon>unclassified sequences</taxon>
        <taxon>metagenomes</taxon>
        <taxon>ecological metagenomes</taxon>
    </lineage>
</organism>
<name>A0A0F8WH59_9ZZZZ</name>
<sequence length="112" mass="13061">MKKVFSTLGILIVLIGGVFSAATYFASLRYVKESDAGISHKISMLTNRFDMKQLNETIMQINARMWQLEDKHHSSNPSEWNDQKDKDHYRKLKLQLDDLIKKYNELLKKGSK</sequence>
<feature type="coiled-coil region" evidence="1">
    <location>
        <begin position="51"/>
        <end position="109"/>
    </location>
</feature>
<evidence type="ECO:0000256" key="1">
    <source>
        <dbReference type="SAM" id="Coils"/>
    </source>
</evidence>
<evidence type="ECO:0000313" key="2">
    <source>
        <dbReference type="EMBL" id="KKK55928.1"/>
    </source>
</evidence>
<keyword evidence="1" id="KW-0175">Coiled coil</keyword>
<protein>
    <submittedName>
        <fullName evidence="2">Uncharacterized protein</fullName>
    </submittedName>
</protein>
<dbReference type="EMBL" id="LAZR01065253">
    <property type="protein sequence ID" value="KKK55928.1"/>
    <property type="molecule type" value="Genomic_DNA"/>
</dbReference>
<comment type="caution">
    <text evidence="2">The sequence shown here is derived from an EMBL/GenBank/DDBJ whole genome shotgun (WGS) entry which is preliminary data.</text>
</comment>